<name>A0A6L5YLV5_9FIRM</name>
<sequence length="59" mass="6834">MDKWNTTAPAEDGAYLCTVEGQTMHGKFRYLNICNYENGAWDEKRVIAWMPMPDIYTEG</sequence>
<organism evidence="1 2">
    <name type="scientific">Roseburia porci</name>
    <dbReference type="NCBI Taxonomy" id="2605790"/>
    <lineage>
        <taxon>Bacteria</taxon>
        <taxon>Bacillati</taxon>
        <taxon>Bacillota</taxon>
        <taxon>Clostridia</taxon>
        <taxon>Lachnospirales</taxon>
        <taxon>Lachnospiraceae</taxon>
        <taxon>Roseburia</taxon>
    </lineage>
</organism>
<dbReference type="RefSeq" id="WP_154427618.1">
    <property type="nucleotide sequence ID" value="NZ_VUNI01000001.1"/>
</dbReference>
<reference evidence="1 2" key="1">
    <citation type="submission" date="2019-08" db="EMBL/GenBank/DDBJ databases">
        <title>In-depth cultivation of the pig gut microbiome towards novel bacterial diversity and tailored functional studies.</title>
        <authorList>
            <person name="Wylensek D."/>
            <person name="Hitch T.C.A."/>
            <person name="Clavel T."/>
        </authorList>
    </citation>
    <scope>NUCLEOTIDE SEQUENCE [LARGE SCALE GENOMIC DNA]</scope>
    <source>
        <strain evidence="1 2">MUC/MUC-530-WT-4D</strain>
    </source>
</reference>
<evidence type="ECO:0000313" key="1">
    <source>
        <dbReference type="EMBL" id="MST73444.1"/>
    </source>
</evidence>
<protein>
    <recommendedName>
        <fullName evidence="3">DUF551 domain-containing protein</fullName>
    </recommendedName>
</protein>
<dbReference type="EMBL" id="VUNI01000001">
    <property type="protein sequence ID" value="MST73444.1"/>
    <property type="molecule type" value="Genomic_DNA"/>
</dbReference>
<accession>A0A6L5YLV5</accession>
<evidence type="ECO:0000313" key="2">
    <source>
        <dbReference type="Proteomes" id="UP000474024"/>
    </source>
</evidence>
<evidence type="ECO:0008006" key="3">
    <source>
        <dbReference type="Google" id="ProtNLM"/>
    </source>
</evidence>
<proteinExistence type="predicted"/>
<gene>
    <name evidence="1" type="ORF">FYJ75_00160</name>
</gene>
<dbReference type="AlphaFoldDB" id="A0A6L5YLV5"/>
<dbReference type="Proteomes" id="UP000474024">
    <property type="component" value="Unassembled WGS sequence"/>
</dbReference>
<comment type="caution">
    <text evidence="1">The sequence shown here is derived from an EMBL/GenBank/DDBJ whole genome shotgun (WGS) entry which is preliminary data.</text>
</comment>
<keyword evidence="2" id="KW-1185">Reference proteome</keyword>